<evidence type="ECO:0000313" key="2">
    <source>
        <dbReference type="EMBL" id="KKS37207.1"/>
    </source>
</evidence>
<name>A0A0G0YKB6_UNCKA</name>
<gene>
    <name evidence="2" type="ORF">UV00_C0016G0011</name>
</gene>
<proteinExistence type="predicted"/>
<keyword evidence="1" id="KW-0472">Membrane</keyword>
<reference evidence="2 3" key="1">
    <citation type="journal article" date="2015" name="Nature">
        <title>rRNA introns, odd ribosomes, and small enigmatic genomes across a large radiation of phyla.</title>
        <authorList>
            <person name="Brown C.T."/>
            <person name="Hug L.A."/>
            <person name="Thomas B.C."/>
            <person name="Sharon I."/>
            <person name="Castelle C.J."/>
            <person name="Singh A."/>
            <person name="Wilkins M.J."/>
            <person name="Williams K.H."/>
            <person name="Banfield J.F."/>
        </authorList>
    </citation>
    <scope>NUCLEOTIDE SEQUENCE [LARGE SCALE GENOMIC DNA]</scope>
</reference>
<sequence>MGNKKSSKLRKKERRLAEIARAQSVREGVITPKISPVVTGEKTEKFVVKGGYHELPMNEIKKDMLKNFAFLVFAIAVIVGIKISGWSL</sequence>
<accession>A0A0G0YKB6</accession>
<evidence type="ECO:0000256" key="1">
    <source>
        <dbReference type="SAM" id="Phobius"/>
    </source>
</evidence>
<keyword evidence="1" id="KW-1133">Transmembrane helix</keyword>
<evidence type="ECO:0000313" key="3">
    <source>
        <dbReference type="Proteomes" id="UP000033847"/>
    </source>
</evidence>
<protein>
    <submittedName>
        <fullName evidence="2">Uncharacterized protein</fullName>
    </submittedName>
</protein>
<comment type="caution">
    <text evidence="2">The sequence shown here is derived from an EMBL/GenBank/DDBJ whole genome shotgun (WGS) entry which is preliminary data.</text>
</comment>
<keyword evidence="1" id="KW-0812">Transmembrane</keyword>
<dbReference type="Proteomes" id="UP000033847">
    <property type="component" value="Unassembled WGS sequence"/>
</dbReference>
<dbReference type="EMBL" id="LCCU01000016">
    <property type="protein sequence ID" value="KKS37207.1"/>
    <property type="molecule type" value="Genomic_DNA"/>
</dbReference>
<organism evidence="2 3">
    <name type="scientific">candidate division WWE3 bacterium GW2011_GWF1_42_14</name>
    <dbReference type="NCBI Taxonomy" id="1619138"/>
    <lineage>
        <taxon>Bacteria</taxon>
        <taxon>Katanobacteria</taxon>
    </lineage>
</organism>
<feature type="transmembrane region" description="Helical" evidence="1">
    <location>
        <begin position="67"/>
        <end position="86"/>
    </location>
</feature>
<dbReference type="AlphaFoldDB" id="A0A0G0YKB6"/>